<dbReference type="InterPro" id="IPR000582">
    <property type="entry name" value="Acyl-CoA-binding_protein"/>
</dbReference>
<comment type="similarity">
    <text evidence="1">Belongs to the ACBP family.</text>
</comment>
<protein>
    <submittedName>
        <fullName evidence="4">Acyl CoA binding protein-domain-containing protein</fullName>
    </submittedName>
</protein>
<evidence type="ECO:0000256" key="2">
    <source>
        <dbReference type="ARBA" id="ARBA00023121"/>
    </source>
</evidence>
<dbReference type="PANTHER" id="PTHR23310">
    <property type="entry name" value="ACYL-COA-BINDING PROTEIN, ACBP"/>
    <property type="match status" value="1"/>
</dbReference>
<reference evidence="4" key="1">
    <citation type="journal article" date="2022" name="New Phytol.">
        <title>Evolutionary transition to the ectomycorrhizal habit in the genomes of a hyperdiverse lineage of mushroom-forming fungi.</title>
        <authorList>
            <person name="Looney B."/>
            <person name="Miyauchi S."/>
            <person name="Morin E."/>
            <person name="Drula E."/>
            <person name="Courty P.E."/>
            <person name="Kohler A."/>
            <person name="Kuo A."/>
            <person name="LaButti K."/>
            <person name="Pangilinan J."/>
            <person name="Lipzen A."/>
            <person name="Riley R."/>
            <person name="Andreopoulos W."/>
            <person name="He G."/>
            <person name="Johnson J."/>
            <person name="Nolan M."/>
            <person name="Tritt A."/>
            <person name="Barry K.W."/>
            <person name="Grigoriev I.V."/>
            <person name="Nagy L.G."/>
            <person name="Hibbett D."/>
            <person name="Henrissat B."/>
            <person name="Matheny P.B."/>
            <person name="Labbe J."/>
            <person name="Martin F.M."/>
        </authorList>
    </citation>
    <scope>NUCLEOTIDE SEQUENCE</scope>
    <source>
        <strain evidence="4">BPL690</strain>
    </source>
</reference>
<accession>A0AAD4M8G1</accession>
<dbReference type="Proteomes" id="UP001203297">
    <property type="component" value="Unassembled WGS sequence"/>
</dbReference>
<dbReference type="Pfam" id="PF00887">
    <property type="entry name" value="ACBP"/>
    <property type="match status" value="1"/>
</dbReference>
<keyword evidence="2" id="KW-0446">Lipid-binding</keyword>
<dbReference type="AlphaFoldDB" id="A0AAD4M8G1"/>
<dbReference type="GO" id="GO:0000062">
    <property type="term" value="F:fatty-acyl-CoA binding"/>
    <property type="evidence" value="ECO:0007669"/>
    <property type="project" value="InterPro"/>
</dbReference>
<name>A0AAD4M8G1_9AGAM</name>
<proteinExistence type="inferred from homology"/>
<sequence>MSKGKFDKAVAIVKSLPKGGPIQPSQDDQLYFYSYYKQATIGDVDIPRPGLLDFTGKAKWDAWNERKGVTSEEAYVKYVEKLLIILEATETEEAKDYIKEINAA</sequence>
<dbReference type="GO" id="GO:0006631">
    <property type="term" value="P:fatty acid metabolic process"/>
    <property type="evidence" value="ECO:0007669"/>
    <property type="project" value="TreeGrafter"/>
</dbReference>
<keyword evidence="5" id="KW-1185">Reference proteome</keyword>
<dbReference type="SUPFAM" id="SSF47027">
    <property type="entry name" value="Acyl-CoA binding protein"/>
    <property type="match status" value="1"/>
</dbReference>
<evidence type="ECO:0000259" key="3">
    <source>
        <dbReference type="PROSITE" id="PS51228"/>
    </source>
</evidence>
<dbReference type="PRINTS" id="PR00689">
    <property type="entry name" value="ACOABINDINGP"/>
</dbReference>
<dbReference type="PANTHER" id="PTHR23310:SF62">
    <property type="entry name" value="ACYL-COA BINDING PROTEIN 1, ISOFORM A"/>
    <property type="match status" value="1"/>
</dbReference>
<dbReference type="FunFam" id="1.20.80.10:FF:000010">
    <property type="entry name" value="Acyl-CoA-binding domain-containing protein 5"/>
    <property type="match status" value="1"/>
</dbReference>
<dbReference type="InterPro" id="IPR014352">
    <property type="entry name" value="FERM/acyl-CoA-bd_prot_sf"/>
</dbReference>
<organism evidence="4 5">
    <name type="scientific">Multifurca ochricompacta</name>
    <dbReference type="NCBI Taxonomy" id="376703"/>
    <lineage>
        <taxon>Eukaryota</taxon>
        <taxon>Fungi</taxon>
        <taxon>Dikarya</taxon>
        <taxon>Basidiomycota</taxon>
        <taxon>Agaricomycotina</taxon>
        <taxon>Agaricomycetes</taxon>
        <taxon>Russulales</taxon>
        <taxon>Russulaceae</taxon>
        <taxon>Multifurca</taxon>
    </lineage>
</organism>
<gene>
    <name evidence="4" type="ORF">B0F90DRAFT_1707045</name>
</gene>
<evidence type="ECO:0000256" key="1">
    <source>
        <dbReference type="ARBA" id="ARBA00005567"/>
    </source>
</evidence>
<evidence type="ECO:0000313" key="5">
    <source>
        <dbReference type="Proteomes" id="UP001203297"/>
    </source>
</evidence>
<dbReference type="PROSITE" id="PS51228">
    <property type="entry name" value="ACB_2"/>
    <property type="match status" value="1"/>
</dbReference>
<dbReference type="Gene3D" id="1.20.80.10">
    <property type="match status" value="1"/>
</dbReference>
<feature type="domain" description="ACB" evidence="3">
    <location>
        <begin position="1"/>
        <end position="91"/>
    </location>
</feature>
<dbReference type="InterPro" id="IPR035984">
    <property type="entry name" value="Acyl-CoA-binding_sf"/>
</dbReference>
<dbReference type="EMBL" id="WTXG01000008">
    <property type="protein sequence ID" value="KAI0303576.1"/>
    <property type="molecule type" value="Genomic_DNA"/>
</dbReference>
<evidence type="ECO:0000313" key="4">
    <source>
        <dbReference type="EMBL" id="KAI0303576.1"/>
    </source>
</evidence>
<comment type="caution">
    <text evidence="4">The sequence shown here is derived from an EMBL/GenBank/DDBJ whole genome shotgun (WGS) entry which is preliminary data.</text>
</comment>